<proteinExistence type="predicted"/>
<accession>A0ABS1SEI2</accession>
<dbReference type="Proteomes" id="UP001645859">
    <property type="component" value="Unassembled WGS sequence"/>
</dbReference>
<sequence>MSTTHIIPPPDSAVCDTCGNRYDKTFTITRGDTVRVFDSFECAIESMAPSCAHCGCRILGHGVESDTALYCCAHCAREQGEHGVADRDHGPAGAQSIA</sequence>
<evidence type="ECO:0000313" key="2">
    <source>
        <dbReference type="Proteomes" id="UP001645859"/>
    </source>
</evidence>
<name>A0ABS1SEI2_9MICO</name>
<comment type="caution">
    <text evidence="1">The sequence shown here is derived from an EMBL/GenBank/DDBJ whole genome shotgun (WGS) entry which is preliminary data.</text>
</comment>
<evidence type="ECO:0008006" key="3">
    <source>
        <dbReference type="Google" id="ProtNLM"/>
    </source>
</evidence>
<keyword evidence="2" id="KW-1185">Reference proteome</keyword>
<dbReference type="RefSeq" id="WP_202344228.1">
    <property type="nucleotide sequence ID" value="NZ_BAAAPI010000013.1"/>
</dbReference>
<protein>
    <recommendedName>
        <fullName evidence="3">Prokaryotic metallothionein</fullName>
    </recommendedName>
</protein>
<gene>
    <name evidence="1" type="ORF">D3230_06555</name>
</gene>
<evidence type="ECO:0000313" key="1">
    <source>
        <dbReference type="EMBL" id="MBL3678957.1"/>
    </source>
</evidence>
<dbReference type="EMBL" id="QYAC01000003">
    <property type="protein sequence ID" value="MBL3678957.1"/>
    <property type="molecule type" value="Genomic_DNA"/>
</dbReference>
<reference evidence="1 2" key="1">
    <citation type="submission" date="2018-09" db="EMBL/GenBank/DDBJ databases">
        <title>Comparative genomics of Leucobacter spp.</title>
        <authorList>
            <person name="Reis A.C."/>
            <person name="Kolvenbach B.A."/>
            <person name="Corvini P.F.X."/>
            <person name="Nunes O.C."/>
        </authorList>
    </citation>
    <scope>NUCLEOTIDE SEQUENCE [LARGE SCALE GENOMIC DNA]</scope>
    <source>
        <strain evidence="1 2">TAN 31504</strain>
    </source>
</reference>
<organism evidence="1 2">
    <name type="scientific">Leucobacter chromiireducens subsp. solipictus</name>
    <dbReference type="NCBI Taxonomy" id="398235"/>
    <lineage>
        <taxon>Bacteria</taxon>
        <taxon>Bacillati</taxon>
        <taxon>Actinomycetota</taxon>
        <taxon>Actinomycetes</taxon>
        <taxon>Micrococcales</taxon>
        <taxon>Microbacteriaceae</taxon>
        <taxon>Leucobacter</taxon>
    </lineage>
</organism>